<feature type="region of interest" description="Disordered" evidence="1">
    <location>
        <begin position="59"/>
        <end position="100"/>
    </location>
</feature>
<feature type="compositionally biased region" description="Low complexity" evidence="1">
    <location>
        <begin position="72"/>
        <end position="85"/>
    </location>
</feature>
<evidence type="ECO:0000313" key="2">
    <source>
        <dbReference type="EMBL" id="MCL9683304.1"/>
    </source>
</evidence>
<name>A0A9X2CYM2_9GAMM</name>
<protein>
    <submittedName>
        <fullName evidence="2">Uncharacterized protein</fullName>
    </submittedName>
</protein>
<dbReference type="AlphaFoldDB" id="A0A9X2CYM2"/>
<keyword evidence="3" id="KW-1185">Reference proteome</keyword>
<proteinExistence type="predicted"/>
<evidence type="ECO:0000256" key="1">
    <source>
        <dbReference type="SAM" id="MobiDB-lite"/>
    </source>
</evidence>
<gene>
    <name evidence="2" type="ORF">LOX96_04305</name>
</gene>
<dbReference type="Proteomes" id="UP001139721">
    <property type="component" value="Unassembled WGS sequence"/>
</dbReference>
<comment type="caution">
    <text evidence="2">The sequence shown here is derived from an EMBL/GenBank/DDBJ whole genome shotgun (WGS) entry which is preliminary data.</text>
</comment>
<accession>A0A9X2CYM2</accession>
<dbReference type="RefSeq" id="WP_250419423.1">
    <property type="nucleotide sequence ID" value="NZ_JAJKBJ010000003.1"/>
</dbReference>
<dbReference type="EMBL" id="JAJKBJ010000003">
    <property type="protein sequence ID" value="MCL9683304.1"/>
    <property type="molecule type" value="Genomic_DNA"/>
</dbReference>
<organism evidence="2 3">
    <name type="scientific">Legionella maioricensis</name>
    <dbReference type="NCBI Taxonomy" id="2896528"/>
    <lineage>
        <taxon>Bacteria</taxon>
        <taxon>Pseudomonadati</taxon>
        <taxon>Pseudomonadota</taxon>
        <taxon>Gammaproteobacteria</taxon>
        <taxon>Legionellales</taxon>
        <taxon>Legionellaceae</taxon>
        <taxon>Legionella</taxon>
    </lineage>
</organism>
<reference evidence="2" key="1">
    <citation type="submission" date="2021-11" db="EMBL/GenBank/DDBJ databases">
        <title>Legionella maioricencis sp. nov., a new species isolated from hot water samples in Mallorca.</title>
        <authorList>
            <person name="Crespi S."/>
            <person name="Drasar V."/>
            <person name="Salva-Serra F."/>
            <person name="Jaen-Luchoro D."/>
            <person name="Pineiro-Iglesias B."/>
            <person name="Aliaga F."/>
            <person name="Fernandez-Juarez V."/>
            <person name="Coll G."/>
            <person name="Moore E.R.B."/>
            <person name="Bennasar-Figueras A."/>
        </authorList>
    </citation>
    <scope>NUCLEOTIDE SEQUENCE</scope>
    <source>
        <strain evidence="2">HCPI-6</strain>
    </source>
</reference>
<sequence length="129" mass="14041">MANDDSASNRYGFLKPAHQPAHRSTLSRPGVSSEFVHSKILDRVEKLIASIEQTVKNTILKPDTPAAPGRTSGSESIGSESIGSESIKEQLQSIKTDSPDYKQEGIMVLRECVSLVDGQLNNINHKLNP</sequence>
<evidence type="ECO:0000313" key="3">
    <source>
        <dbReference type="Proteomes" id="UP001139721"/>
    </source>
</evidence>
<feature type="region of interest" description="Disordered" evidence="1">
    <location>
        <begin position="1"/>
        <end position="32"/>
    </location>
</feature>